<feature type="domain" description="U-box" evidence="4">
    <location>
        <begin position="20"/>
        <end position="99"/>
    </location>
</feature>
<dbReference type="Gene3D" id="3.30.40.10">
    <property type="entry name" value="Zinc/RING finger domain, C3HC4 (zinc finger)"/>
    <property type="match status" value="1"/>
</dbReference>
<feature type="transmembrane region" description="Helical" evidence="3">
    <location>
        <begin position="536"/>
        <end position="556"/>
    </location>
</feature>
<evidence type="ECO:0000256" key="2">
    <source>
        <dbReference type="SAM" id="MobiDB-lite"/>
    </source>
</evidence>
<evidence type="ECO:0000313" key="5">
    <source>
        <dbReference type="EMBL" id="CAE8734544.1"/>
    </source>
</evidence>
<protein>
    <recommendedName>
        <fullName evidence="4">U-box domain-containing protein</fullName>
    </recommendedName>
</protein>
<dbReference type="Pfam" id="PF04564">
    <property type="entry name" value="U-box"/>
    <property type="match status" value="1"/>
</dbReference>
<organism evidence="5 6">
    <name type="scientific">Polarella glacialis</name>
    <name type="common">Dinoflagellate</name>
    <dbReference type="NCBI Taxonomy" id="89957"/>
    <lineage>
        <taxon>Eukaryota</taxon>
        <taxon>Sar</taxon>
        <taxon>Alveolata</taxon>
        <taxon>Dinophyceae</taxon>
        <taxon>Suessiales</taxon>
        <taxon>Suessiaceae</taxon>
        <taxon>Polarella</taxon>
    </lineage>
</organism>
<evidence type="ECO:0000313" key="6">
    <source>
        <dbReference type="Proteomes" id="UP000626109"/>
    </source>
</evidence>
<dbReference type="CDD" id="cd16655">
    <property type="entry name" value="RING-Ubox_WDSUB1-like"/>
    <property type="match status" value="1"/>
</dbReference>
<feature type="compositionally biased region" description="Basic and acidic residues" evidence="2">
    <location>
        <begin position="298"/>
        <end position="312"/>
    </location>
</feature>
<evidence type="ECO:0000256" key="3">
    <source>
        <dbReference type="SAM" id="Phobius"/>
    </source>
</evidence>
<keyword evidence="1" id="KW-0175">Coiled coil</keyword>
<dbReference type="EMBL" id="CAJNNW010036456">
    <property type="protein sequence ID" value="CAE8734544.1"/>
    <property type="molecule type" value="Genomic_DNA"/>
</dbReference>
<dbReference type="InterPro" id="IPR003613">
    <property type="entry name" value="Ubox_domain"/>
</dbReference>
<feature type="coiled-coil region" evidence="1">
    <location>
        <begin position="113"/>
        <end position="147"/>
    </location>
</feature>
<feature type="transmembrane region" description="Helical" evidence="3">
    <location>
        <begin position="510"/>
        <end position="530"/>
    </location>
</feature>
<dbReference type="InterPro" id="IPR052085">
    <property type="entry name" value="WD-SAM-U-box"/>
</dbReference>
<dbReference type="InterPro" id="IPR013083">
    <property type="entry name" value="Znf_RING/FYVE/PHD"/>
</dbReference>
<evidence type="ECO:0000256" key="1">
    <source>
        <dbReference type="SAM" id="Coils"/>
    </source>
</evidence>
<dbReference type="SUPFAM" id="SSF57850">
    <property type="entry name" value="RING/U-box"/>
    <property type="match status" value="1"/>
</dbReference>
<feature type="transmembrane region" description="Helical" evidence="3">
    <location>
        <begin position="377"/>
        <end position="399"/>
    </location>
</feature>
<dbReference type="Proteomes" id="UP000626109">
    <property type="component" value="Unassembled WGS sequence"/>
</dbReference>
<name>A0A813LPC7_POLGL</name>
<feature type="transmembrane region" description="Helical" evidence="3">
    <location>
        <begin position="453"/>
        <end position="469"/>
    </location>
</feature>
<accession>A0A813LPC7</accession>
<proteinExistence type="predicted"/>
<reference evidence="5" key="1">
    <citation type="submission" date="2021-02" db="EMBL/GenBank/DDBJ databases">
        <authorList>
            <person name="Dougan E. K."/>
            <person name="Rhodes N."/>
            <person name="Thang M."/>
            <person name="Chan C."/>
        </authorList>
    </citation>
    <scope>NUCLEOTIDE SEQUENCE</scope>
</reference>
<evidence type="ECO:0000259" key="4">
    <source>
        <dbReference type="PROSITE" id="PS51698"/>
    </source>
</evidence>
<dbReference type="PANTHER" id="PTHR46573:SF1">
    <property type="entry name" value="WD REPEAT, SAM AND U-BOX DOMAIN-CONTAINING PROTEIN 1"/>
    <property type="match status" value="1"/>
</dbReference>
<keyword evidence="3" id="KW-1133">Transmembrane helix</keyword>
<feature type="transmembrane region" description="Helical" evidence="3">
    <location>
        <begin position="419"/>
        <end position="441"/>
    </location>
</feature>
<dbReference type="GO" id="GO:0016567">
    <property type="term" value="P:protein ubiquitination"/>
    <property type="evidence" value="ECO:0007669"/>
    <property type="project" value="InterPro"/>
</dbReference>
<dbReference type="SMART" id="SM00504">
    <property type="entry name" value="Ubox"/>
    <property type="match status" value="1"/>
</dbReference>
<keyword evidence="3" id="KW-0812">Transmembrane</keyword>
<dbReference type="PROSITE" id="PS51698">
    <property type="entry name" value="U_BOX"/>
    <property type="match status" value="1"/>
</dbReference>
<gene>
    <name evidence="5" type="ORF">PGLA2088_LOCUS47354</name>
</gene>
<sequence>MFQRVCDGFLDEETSLRLLPLPDSFVCPISADVMRDPVATADGCIYEREYIEQWIREKRQRRQVVISPSTGVELASQQLMPVDALKKAIETYVANRPELCSSFGQRRSVQQVAQLLQQELLEKEVRHSSIEDELDRLQRQMKDKSCHITEVEVLSQSPSEELEGARAELKERPRRKEINCGRSTSAPSKKFLNSEASWSQLAIAEASCKQFSNKELALVQDAASGLKEDLSSSSSVVQAAQSQLCTPAASDDPAVPVSEADGSASALSRALVEIVEEGCDDSNRVLSNQTAGADTLEQDQHEQQQQKQEESASRSGLSAYRDQVPGPELAVLREGSLGSGPCGCRRLKPDSPGFDAWTALVALCLQRRKKLYTRRKLFHAVRAGPWALFIAIILLAILTSTISVSQEQLDVKDFGGTCLPVNVVLAFVFFAALLVNDLLWLGLVLRSLHRKPFLILHHCIYLVWVVLTVHGDIHYVHLVFAVSALEESQELVASICYLRKDSTSGQWWQLFTHAWWLMCCSFAIGVMALFLMLGTLGWAMITFIPVDIALWCIFLWQEWSGLADLVLENMPAPEKDNDEISASEG</sequence>
<comment type="caution">
    <text evidence="5">The sequence shown here is derived from an EMBL/GenBank/DDBJ whole genome shotgun (WGS) entry which is preliminary data.</text>
</comment>
<keyword evidence="3" id="KW-0472">Membrane</keyword>
<dbReference type="GO" id="GO:0004842">
    <property type="term" value="F:ubiquitin-protein transferase activity"/>
    <property type="evidence" value="ECO:0007669"/>
    <property type="project" value="InterPro"/>
</dbReference>
<dbReference type="AlphaFoldDB" id="A0A813LPC7"/>
<feature type="region of interest" description="Disordered" evidence="2">
    <location>
        <begin position="294"/>
        <end position="321"/>
    </location>
</feature>
<dbReference type="PANTHER" id="PTHR46573">
    <property type="entry name" value="WD REPEAT, SAM AND U-BOX DOMAIN-CONTAINING PROTEIN 1"/>
    <property type="match status" value="1"/>
</dbReference>